<dbReference type="Proteomes" id="UP001172788">
    <property type="component" value="Unassembled WGS sequence"/>
</dbReference>
<reference evidence="1" key="1">
    <citation type="submission" date="2018-04" db="EMBL/GenBank/DDBJ databases">
        <authorList>
            <person name="Jy Z."/>
        </authorList>
    </citation>
    <scope>NUCLEOTIDE SEQUENCE</scope>
    <source>
        <strain evidence="2">AS13</strain>
        <strain evidence="1">LA18</strain>
    </source>
</reference>
<name>A0AAW7MGL1_9BURK</name>
<evidence type="ECO:0000313" key="3">
    <source>
        <dbReference type="Proteomes" id="UP001172788"/>
    </source>
</evidence>
<evidence type="ECO:0000313" key="1">
    <source>
        <dbReference type="EMBL" id="MDN4571849.1"/>
    </source>
</evidence>
<keyword evidence="3" id="KW-1185">Reference proteome</keyword>
<dbReference type="EMBL" id="QAIC01000022">
    <property type="protein sequence ID" value="MDN4571849.1"/>
    <property type="molecule type" value="Genomic_DNA"/>
</dbReference>
<proteinExistence type="predicted"/>
<evidence type="ECO:0000313" key="4">
    <source>
        <dbReference type="Proteomes" id="UP001172791"/>
    </source>
</evidence>
<protein>
    <submittedName>
        <fullName evidence="1">Uncharacterized protein</fullName>
    </submittedName>
</protein>
<gene>
    <name evidence="1" type="ORF">DBA34_01010</name>
    <name evidence="2" type="ORF">DBB29_24635</name>
</gene>
<dbReference type="Proteomes" id="UP001172791">
    <property type="component" value="Unassembled WGS sequence"/>
</dbReference>
<comment type="caution">
    <text evidence="1">The sequence shown here is derived from an EMBL/GenBank/DDBJ whole genome shotgun (WGS) entry which is preliminary data.</text>
</comment>
<dbReference type="RefSeq" id="WP_301233199.1">
    <property type="nucleotide sequence ID" value="NZ_QAIC01000022.1"/>
</dbReference>
<organism evidence="1 4">
    <name type="scientific">Pandoraea cepalis</name>
    <dbReference type="NCBI Taxonomy" id="2508294"/>
    <lineage>
        <taxon>Bacteria</taxon>
        <taxon>Pseudomonadati</taxon>
        <taxon>Pseudomonadota</taxon>
        <taxon>Betaproteobacteria</taxon>
        <taxon>Burkholderiales</taxon>
        <taxon>Burkholderiaceae</taxon>
        <taxon>Pandoraea</taxon>
    </lineage>
</organism>
<dbReference type="AlphaFoldDB" id="A0AAW7MGL1"/>
<evidence type="ECO:0000313" key="2">
    <source>
        <dbReference type="EMBL" id="MDN4581303.1"/>
    </source>
</evidence>
<accession>A0AAW7MGL1</accession>
<sequence>MPKIVFSEVSVSNLKKLARLLHPEIKSTHLSEALAYAHGFNTHAALLAALRAQPAGSTVAVDAQRFSTRLNELGYACPPGFSFDPLVDILSAINAQGMPGFTTPSGPILDTLTDLLAAGQLREANGAYRLFAKAHPDNATFVAGLVPAKVLNRYWWPRLEDAALKRWEAWTGEHASWAANVVSALENGDLDGWTKRALTEMNALDV</sequence>
<dbReference type="EMBL" id="QAID01000046">
    <property type="protein sequence ID" value="MDN4581303.1"/>
    <property type="molecule type" value="Genomic_DNA"/>
</dbReference>